<gene>
    <name evidence="1" type="ORF">FG385_16450</name>
</gene>
<comment type="caution">
    <text evidence="1">The sequence shown here is derived from an EMBL/GenBank/DDBJ whole genome shotgun (WGS) entry which is preliminary data.</text>
</comment>
<keyword evidence="2" id="KW-1185">Reference proteome</keyword>
<dbReference type="RefSeq" id="WP_139097626.1">
    <property type="nucleotide sequence ID" value="NZ_VDFW01000013.1"/>
</dbReference>
<sequence>MTDRDAAVALEVARTADECTIAARAAEFAVLDELVLASAHREELVAMWARLLVTVVPEDLAAELVDELWRRGEGRWLVAVEYFLDYAQRRDLSTAGRLAAEVTSWPWAAQAEFARAVLTTIARALPDGIVPSHYLVARGLIIEAASLLGHPDLVDPLAGLVSLSWHEDGAGAALLAYRELPEARLADAITVLALVAGGFREPDEPVAIRRRGRQRALTDGDDPAAQRTAADKATVLAARAARCGSRGDLGGIEAELSAHAPGEDELIPVLLALALAVAAQVRIEAVPCG</sequence>
<name>A0A5C4LZX1_9PSEU</name>
<dbReference type="AlphaFoldDB" id="A0A5C4LZX1"/>
<accession>A0A5C4LZX1</accession>
<reference evidence="1 2" key="1">
    <citation type="submission" date="2019-06" db="EMBL/GenBank/DDBJ databases">
        <title>Amycolatopsis alkalitolerans sp. nov., isolated from Gastrodia elata Blume.</title>
        <authorList>
            <person name="Narsing Rao M.P."/>
            <person name="Li W.J."/>
        </authorList>
    </citation>
    <scope>NUCLEOTIDE SEQUENCE [LARGE SCALE GENOMIC DNA]</scope>
    <source>
        <strain evidence="1 2">SYSUP0005</strain>
    </source>
</reference>
<dbReference type="EMBL" id="VDFW01000013">
    <property type="protein sequence ID" value="TNC24838.1"/>
    <property type="molecule type" value="Genomic_DNA"/>
</dbReference>
<evidence type="ECO:0000313" key="2">
    <source>
        <dbReference type="Proteomes" id="UP000305546"/>
    </source>
</evidence>
<proteinExistence type="predicted"/>
<protein>
    <submittedName>
        <fullName evidence="1">Uncharacterized protein</fullName>
    </submittedName>
</protein>
<dbReference type="Proteomes" id="UP000305546">
    <property type="component" value="Unassembled WGS sequence"/>
</dbReference>
<evidence type="ECO:0000313" key="1">
    <source>
        <dbReference type="EMBL" id="TNC24838.1"/>
    </source>
</evidence>
<organism evidence="1 2">
    <name type="scientific">Amycolatopsis alkalitolerans</name>
    <dbReference type="NCBI Taxonomy" id="2547244"/>
    <lineage>
        <taxon>Bacteria</taxon>
        <taxon>Bacillati</taxon>
        <taxon>Actinomycetota</taxon>
        <taxon>Actinomycetes</taxon>
        <taxon>Pseudonocardiales</taxon>
        <taxon>Pseudonocardiaceae</taxon>
        <taxon>Amycolatopsis</taxon>
    </lineage>
</organism>
<dbReference type="OrthoDB" id="3616750at2"/>